<dbReference type="InterPro" id="IPR012001">
    <property type="entry name" value="Thiamin_PyroP_enz_TPP-bd_dom"/>
</dbReference>
<proteinExistence type="inferred from homology"/>
<dbReference type="InterPro" id="IPR029061">
    <property type="entry name" value="THDP-binding"/>
</dbReference>
<feature type="domain" description="Thiamine pyrophosphate enzyme N-terminal TPP-binding" evidence="6">
    <location>
        <begin position="8"/>
        <end position="120"/>
    </location>
</feature>
<evidence type="ECO:0000256" key="3">
    <source>
        <dbReference type="RuleBase" id="RU362132"/>
    </source>
</evidence>
<evidence type="ECO:0000256" key="1">
    <source>
        <dbReference type="ARBA" id="ARBA00007812"/>
    </source>
</evidence>
<organism evidence="7">
    <name type="scientific">marine metagenome</name>
    <dbReference type="NCBI Taxonomy" id="408172"/>
    <lineage>
        <taxon>unclassified sequences</taxon>
        <taxon>metagenomes</taxon>
        <taxon>ecological metagenomes</taxon>
    </lineage>
</organism>
<reference evidence="7" key="1">
    <citation type="submission" date="2018-05" db="EMBL/GenBank/DDBJ databases">
        <authorList>
            <person name="Lanie J.A."/>
            <person name="Ng W.-L."/>
            <person name="Kazmierczak K.M."/>
            <person name="Andrzejewski T.M."/>
            <person name="Davidsen T.M."/>
            <person name="Wayne K.J."/>
            <person name="Tettelin H."/>
            <person name="Glass J.I."/>
            <person name="Rusch D."/>
            <person name="Podicherti R."/>
            <person name="Tsui H.-C.T."/>
            <person name="Winkler M.E."/>
        </authorList>
    </citation>
    <scope>NUCLEOTIDE SEQUENCE</scope>
</reference>
<gene>
    <name evidence="7" type="ORF">METZ01_LOCUS57219</name>
</gene>
<dbReference type="InterPro" id="IPR029035">
    <property type="entry name" value="DHS-like_NAD/FAD-binding_dom"/>
</dbReference>
<dbReference type="CDD" id="cd07035">
    <property type="entry name" value="TPP_PYR_POX_like"/>
    <property type="match status" value="1"/>
</dbReference>
<dbReference type="Pfam" id="PF02776">
    <property type="entry name" value="TPP_enzyme_N"/>
    <property type="match status" value="1"/>
</dbReference>
<dbReference type="Gene3D" id="3.40.50.970">
    <property type="match status" value="2"/>
</dbReference>
<evidence type="ECO:0000256" key="2">
    <source>
        <dbReference type="ARBA" id="ARBA00023052"/>
    </source>
</evidence>
<dbReference type="Pfam" id="PF02775">
    <property type="entry name" value="TPP_enzyme_C"/>
    <property type="match status" value="1"/>
</dbReference>
<dbReference type="SUPFAM" id="SSF52518">
    <property type="entry name" value="Thiamin diphosphate-binding fold (THDP-binding)"/>
    <property type="match status" value="2"/>
</dbReference>
<dbReference type="NCBIfam" id="NF006052">
    <property type="entry name" value="PRK08199.1"/>
    <property type="match status" value="1"/>
</dbReference>
<dbReference type="GO" id="GO:0050660">
    <property type="term" value="F:flavin adenine dinucleotide binding"/>
    <property type="evidence" value="ECO:0007669"/>
    <property type="project" value="TreeGrafter"/>
</dbReference>
<dbReference type="GO" id="GO:0030976">
    <property type="term" value="F:thiamine pyrophosphate binding"/>
    <property type="evidence" value="ECO:0007669"/>
    <property type="project" value="InterPro"/>
</dbReference>
<dbReference type="GO" id="GO:0009099">
    <property type="term" value="P:L-valine biosynthetic process"/>
    <property type="evidence" value="ECO:0007669"/>
    <property type="project" value="TreeGrafter"/>
</dbReference>
<dbReference type="SUPFAM" id="SSF52467">
    <property type="entry name" value="DHS-like NAD/FAD-binding domain"/>
    <property type="match status" value="1"/>
</dbReference>
<evidence type="ECO:0000259" key="6">
    <source>
        <dbReference type="Pfam" id="PF02776"/>
    </source>
</evidence>
<dbReference type="GO" id="GO:0003984">
    <property type="term" value="F:acetolactate synthase activity"/>
    <property type="evidence" value="ECO:0007669"/>
    <property type="project" value="TreeGrafter"/>
</dbReference>
<dbReference type="CDD" id="cd00568">
    <property type="entry name" value="TPP_enzymes"/>
    <property type="match status" value="1"/>
</dbReference>
<dbReference type="GO" id="GO:0009097">
    <property type="term" value="P:isoleucine biosynthetic process"/>
    <property type="evidence" value="ECO:0007669"/>
    <property type="project" value="TreeGrafter"/>
</dbReference>
<dbReference type="InterPro" id="IPR012000">
    <property type="entry name" value="Thiamin_PyroP_enz_cen_dom"/>
</dbReference>
<dbReference type="Pfam" id="PF00205">
    <property type="entry name" value="TPP_enzyme_M"/>
    <property type="match status" value="1"/>
</dbReference>
<dbReference type="GO" id="GO:0005948">
    <property type="term" value="C:acetolactate synthase complex"/>
    <property type="evidence" value="ECO:0007669"/>
    <property type="project" value="TreeGrafter"/>
</dbReference>
<sequence>MGTPGEKTGGQLLVDCLLAQGVDTAFGVPGESYLAVLDALYDAADRLRFVGCRQEGGAAYMAEAHGQLTGRPGVCLVTRGPGATNASIGVHAARQNSTPMLLLVGQVELEHRGLEAFQEVEYRSFFDDLAKWVVEVQSADDIPAIVERAMTVACSDRPGPVVVSLPEDVLRELTTAVPGPCVEVDERPPSDGDIASVCGVLAGAERPVLLVGGGGWTDAGRVHLRSFAERNDLPVVVTFRRHDLFDNTDDRYAGEAGVAMPAAVRRALVEADVVVALNARFGEMATGAYTLFGAGSSERPSGQSIIHVHASEAEFGKVVDADRTVHAGPNEMAGALANVDLEGRARWARWRAERRSAFLDTLDCPPQLGELDMGEVTAWLRDRLPDDVIVTNGAGNFSVWPNKFLVYGDRARLLGPQNGTMGYGLPAAVAAKLADPERTVVCFAGDGDLQMNMVELGTALQEDARPIVLVVDNSTYGTIRMHQEIHHPGRVVGTDLVNPDFVAIAGAYGLHAEQVVATADFAPAFERALASPTGALLHLVVTTEQLTPRLTVDQARQDGA</sequence>
<evidence type="ECO:0000259" key="4">
    <source>
        <dbReference type="Pfam" id="PF00205"/>
    </source>
</evidence>
<keyword evidence="2 3" id="KW-0786">Thiamine pyrophosphate</keyword>
<dbReference type="PANTHER" id="PTHR18968:SF120">
    <property type="entry name" value="ACETOLACTATE SYNTHASE LARGE SUBUNIT"/>
    <property type="match status" value="1"/>
</dbReference>
<dbReference type="PANTHER" id="PTHR18968">
    <property type="entry name" value="THIAMINE PYROPHOSPHATE ENZYMES"/>
    <property type="match status" value="1"/>
</dbReference>
<accession>A0A381SJZ7</accession>
<name>A0A381SJZ7_9ZZZZ</name>
<comment type="similarity">
    <text evidence="1 3">Belongs to the TPP enzyme family.</text>
</comment>
<dbReference type="InterPro" id="IPR011766">
    <property type="entry name" value="TPP_enzyme_TPP-bd"/>
</dbReference>
<dbReference type="AlphaFoldDB" id="A0A381SJZ7"/>
<feature type="domain" description="Thiamine pyrophosphate enzyme central" evidence="4">
    <location>
        <begin position="195"/>
        <end position="334"/>
    </location>
</feature>
<protein>
    <recommendedName>
        <fullName evidence="8">Thiamine pyrophosphate-binding protein</fullName>
    </recommendedName>
</protein>
<feature type="domain" description="Thiamine pyrophosphate enzyme TPP-binding" evidence="5">
    <location>
        <begin position="393"/>
        <end position="537"/>
    </location>
</feature>
<evidence type="ECO:0000313" key="7">
    <source>
        <dbReference type="EMBL" id="SVA04365.1"/>
    </source>
</evidence>
<evidence type="ECO:0000259" key="5">
    <source>
        <dbReference type="Pfam" id="PF02775"/>
    </source>
</evidence>
<dbReference type="InterPro" id="IPR045229">
    <property type="entry name" value="TPP_enz"/>
</dbReference>
<dbReference type="EMBL" id="UINC01003217">
    <property type="protein sequence ID" value="SVA04365.1"/>
    <property type="molecule type" value="Genomic_DNA"/>
</dbReference>
<dbReference type="Gene3D" id="3.40.50.1220">
    <property type="entry name" value="TPP-binding domain"/>
    <property type="match status" value="1"/>
</dbReference>
<evidence type="ECO:0008006" key="8">
    <source>
        <dbReference type="Google" id="ProtNLM"/>
    </source>
</evidence>
<dbReference type="FunFam" id="3.40.50.970:FF:000007">
    <property type="entry name" value="Acetolactate synthase"/>
    <property type="match status" value="1"/>
</dbReference>
<dbReference type="GO" id="GO:0000287">
    <property type="term" value="F:magnesium ion binding"/>
    <property type="evidence" value="ECO:0007669"/>
    <property type="project" value="InterPro"/>
</dbReference>